<reference evidence="9 10" key="1">
    <citation type="submission" date="2018-05" db="EMBL/GenBank/DDBJ databases">
        <title>Rhodohalobacter halophilus gen. nov., sp. nov., a moderately halophilic member of the family Balneolaceae.</title>
        <authorList>
            <person name="Liu Z.-W."/>
        </authorList>
    </citation>
    <scope>NUCLEOTIDE SEQUENCE [LARGE SCALE GENOMIC DNA]</scope>
    <source>
        <strain evidence="9 10">8A47</strain>
    </source>
</reference>
<dbReference type="EMBL" id="QGGB01000003">
    <property type="protein sequence ID" value="PWN07596.1"/>
    <property type="molecule type" value="Genomic_DNA"/>
</dbReference>
<protein>
    <recommendedName>
        <fullName evidence="8">PpiC domain-containing protein</fullName>
    </recommendedName>
</protein>
<dbReference type="RefSeq" id="WP_109645669.1">
    <property type="nucleotide sequence ID" value="NZ_QGGB01000003.1"/>
</dbReference>
<dbReference type="InterPro" id="IPR015391">
    <property type="entry name" value="SurA_N"/>
</dbReference>
<organism evidence="9 10">
    <name type="scientific">Rhodohalobacter mucosus</name>
    <dbReference type="NCBI Taxonomy" id="2079485"/>
    <lineage>
        <taxon>Bacteria</taxon>
        <taxon>Pseudomonadati</taxon>
        <taxon>Balneolota</taxon>
        <taxon>Balneolia</taxon>
        <taxon>Balneolales</taxon>
        <taxon>Balneolaceae</taxon>
        <taxon>Rhodohalobacter</taxon>
    </lineage>
</organism>
<dbReference type="PROSITE" id="PS51257">
    <property type="entry name" value="PROKAR_LIPOPROTEIN"/>
    <property type="match status" value="1"/>
</dbReference>
<evidence type="ECO:0000313" key="10">
    <source>
        <dbReference type="Proteomes" id="UP000245533"/>
    </source>
</evidence>
<evidence type="ECO:0000256" key="6">
    <source>
        <dbReference type="PROSITE-ProRule" id="PRU00278"/>
    </source>
</evidence>
<evidence type="ECO:0000256" key="4">
    <source>
        <dbReference type="ARBA" id="ARBA00023186"/>
    </source>
</evidence>
<evidence type="ECO:0000313" key="9">
    <source>
        <dbReference type="EMBL" id="PWN07596.1"/>
    </source>
</evidence>
<evidence type="ECO:0000259" key="8">
    <source>
        <dbReference type="PROSITE" id="PS50198"/>
    </source>
</evidence>
<dbReference type="PANTHER" id="PTHR47637">
    <property type="entry name" value="CHAPERONE SURA"/>
    <property type="match status" value="1"/>
</dbReference>
<keyword evidence="3 6" id="KW-0697">Rotamase</keyword>
<name>A0A316U2Q7_9BACT</name>
<sequence length="466" mass="53440">MIKLFRVPVFLTILLSCFTQLFAQNTQVTDQIVAVVNDRIILKSDVDAEVRNYMNQLQMNNQPVQFTEQLWYDALQSMVDNHVMLEKAEIDSVVVSDDMVNRQMDQRLNQMIRQAGGEQQLEQVFGQSIIQIRADFREQFREQMIVQQLQQQKYRTINITRPEVEEFFNSIPQDSIPVIPEQVAVSQIVINPEPLADAEQQAFEMASAIRDSILNHGKEFEEMARKYSDDGSAARGGLLPMMSINDLVANYSAAATALEPGEVSEVVQTEFGFHVIRLNRRMGDNIETNHILIRIDESLVDEQAAIEKLNALRDSVLNHGANFNELARRHSDDEETKAFGGRVLNPQTGDRLIPISQLEPSIYRIVLLMDEEGEISEPRSFTTQNRTSSTAFRIVRLDRLIPEHRANLEDDYERIRDIALNRKQMSTLQQWLADLRDEVYIEFKIPVPENTVTDNTNQSGTETDVR</sequence>
<comment type="caution">
    <text evidence="9">The sequence shown here is derived from an EMBL/GenBank/DDBJ whole genome shotgun (WGS) entry which is preliminary data.</text>
</comment>
<keyword evidence="5 6" id="KW-0413">Isomerase</keyword>
<dbReference type="InterPro" id="IPR027304">
    <property type="entry name" value="Trigger_fact/SurA_dom_sf"/>
</dbReference>
<dbReference type="AlphaFoldDB" id="A0A316U2Q7"/>
<evidence type="ECO:0000256" key="5">
    <source>
        <dbReference type="ARBA" id="ARBA00023235"/>
    </source>
</evidence>
<dbReference type="PROSITE" id="PS50198">
    <property type="entry name" value="PPIC_PPIASE_2"/>
    <property type="match status" value="2"/>
</dbReference>
<dbReference type="Gene3D" id="3.10.50.40">
    <property type="match status" value="2"/>
</dbReference>
<keyword evidence="2" id="KW-0574">Periplasm</keyword>
<keyword evidence="1 7" id="KW-0732">Signal</keyword>
<evidence type="ECO:0000256" key="7">
    <source>
        <dbReference type="SAM" id="SignalP"/>
    </source>
</evidence>
<feature type="domain" description="PpiC" evidence="8">
    <location>
        <begin position="180"/>
        <end position="280"/>
    </location>
</feature>
<dbReference type="InterPro" id="IPR050280">
    <property type="entry name" value="OMP_Chaperone_SurA"/>
</dbReference>
<gene>
    <name evidence="9" type="ORF">DDZ15_04890</name>
</gene>
<dbReference type="Gene3D" id="1.10.4030.10">
    <property type="entry name" value="Porin chaperone SurA, peptide-binding domain"/>
    <property type="match status" value="1"/>
</dbReference>
<evidence type="ECO:0000256" key="1">
    <source>
        <dbReference type="ARBA" id="ARBA00022729"/>
    </source>
</evidence>
<keyword evidence="4" id="KW-0143">Chaperone</keyword>
<dbReference type="SUPFAM" id="SSF54534">
    <property type="entry name" value="FKBP-like"/>
    <property type="match status" value="2"/>
</dbReference>
<dbReference type="GO" id="GO:0003755">
    <property type="term" value="F:peptidyl-prolyl cis-trans isomerase activity"/>
    <property type="evidence" value="ECO:0007669"/>
    <property type="project" value="UniProtKB-KW"/>
</dbReference>
<evidence type="ECO:0000256" key="2">
    <source>
        <dbReference type="ARBA" id="ARBA00022764"/>
    </source>
</evidence>
<dbReference type="InterPro" id="IPR000297">
    <property type="entry name" value="PPIase_PpiC"/>
</dbReference>
<proteinExistence type="predicted"/>
<dbReference type="OrthoDB" id="14196at2"/>
<feature type="domain" description="PpiC" evidence="8">
    <location>
        <begin position="283"/>
        <end position="343"/>
    </location>
</feature>
<keyword evidence="10" id="KW-1185">Reference proteome</keyword>
<feature type="signal peptide" evidence="7">
    <location>
        <begin position="1"/>
        <end position="23"/>
    </location>
</feature>
<evidence type="ECO:0000256" key="3">
    <source>
        <dbReference type="ARBA" id="ARBA00023110"/>
    </source>
</evidence>
<dbReference type="Proteomes" id="UP000245533">
    <property type="component" value="Unassembled WGS sequence"/>
</dbReference>
<feature type="chain" id="PRO_5016380881" description="PpiC domain-containing protein" evidence="7">
    <location>
        <begin position="24"/>
        <end position="466"/>
    </location>
</feature>
<dbReference type="Pfam" id="PF09312">
    <property type="entry name" value="SurA_N"/>
    <property type="match status" value="1"/>
</dbReference>
<accession>A0A316U2Q7</accession>
<dbReference type="InterPro" id="IPR046357">
    <property type="entry name" value="PPIase_dom_sf"/>
</dbReference>
<dbReference type="Pfam" id="PF00639">
    <property type="entry name" value="Rotamase"/>
    <property type="match status" value="2"/>
</dbReference>
<dbReference type="PANTHER" id="PTHR47637:SF1">
    <property type="entry name" value="CHAPERONE SURA"/>
    <property type="match status" value="1"/>
</dbReference>
<dbReference type="SUPFAM" id="SSF109998">
    <property type="entry name" value="Triger factor/SurA peptide-binding domain-like"/>
    <property type="match status" value="1"/>
</dbReference>